<reference evidence="1 2" key="1">
    <citation type="submission" date="2017-10" db="EMBL/GenBank/DDBJ databases">
        <title>Extensive intraspecific genome diversity in a model arbuscular mycorrhizal fungus.</title>
        <authorList>
            <person name="Chen E.C.H."/>
            <person name="Morin E."/>
            <person name="Baudet D."/>
            <person name="Noel J."/>
            <person name="Ndikumana S."/>
            <person name="Charron P."/>
            <person name="St-Onge C."/>
            <person name="Giorgi J."/>
            <person name="Grigoriev I.V."/>
            <person name="Roux C."/>
            <person name="Martin F.M."/>
            <person name="Corradi N."/>
        </authorList>
    </citation>
    <scope>NUCLEOTIDE SEQUENCE [LARGE SCALE GENOMIC DNA]</scope>
    <source>
        <strain evidence="1 2">A1</strain>
    </source>
</reference>
<organism evidence="1 2">
    <name type="scientific">Rhizophagus irregularis</name>
    <dbReference type="NCBI Taxonomy" id="588596"/>
    <lineage>
        <taxon>Eukaryota</taxon>
        <taxon>Fungi</taxon>
        <taxon>Fungi incertae sedis</taxon>
        <taxon>Mucoromycota</taxon>
        <taxon>Glomeromycotina</taxon>
        <taxon>Glomeromycetes</taxon>
        <taxon>Glomerales</taxon>
        <taxon>Glomeraceae</taxon>
        <taxon>Rhizophagus</taxon>
    </lineage>
</organism>
<gene>
    <name evidence="1" type="ORF">RhiirA1_476703</name>
</gene>
<accession>A0A2N0QUP0</accession>
<dbReference type="EMBL" id="LLXH01002998">
    <property type="protein sequence ID" value="PKC54766.1"/>
    <property type="molecule type" value="Genomic_DNA"/>
</dbReference>
<dbReference type="Proteomes" id="UP000232688">
    <property type="component" value="Unassembled WGS sequence"/>
</dbReference>
<dbReference type="AlphaFoldDB" id="A0A2N0QUP0"/>
<name>A0A2N0QUP0_9GLOM</name>
<reference evidence="1 2" key="2">
    <citation type="submission" date="2017-10" db="EMBL/GenBank/DDBJ databases">
        <title>Genome analyses suggest a sexual origin of heterokaryosis in a supposedly ancient asexual fungus.</title>
        <authorList>
            <person name="Corradi N."/>
            <person name="Sedzielewska K."/>
            <person name="Noel J."/>
            <person name="Charron P."/>
            <person name="Farinelli L."/>
            <person name="Marton T."/>
            <person name="Kruger M."/>
            <person name="Pelin A."/>
            <person name="Brachmann A."/>
            <person name="Corradi N."/>
        </authorList>
    </citation>
    <scope>NUCLEOTIDE SEQUENCE [LARGE SCALE GENOMIC DNA]</scope>
    <source>
        <strain evidence="1 2">A1</strain>
    </source>
</reference>
<protein>
    <submittedName>
        <fullName evidence="1">Uncharacterized protein</fullName>
    </submittedName>
</protein>
<proteinExistence type="predicted"/>
<sequence length="196" mass="22937">MNHKSVNTDLDLQLKVNKEILEDNIENVTFIRIDPRMTGLTRFGAYLYARKLILKYLKCKNNITTYFIGCFEWNFNEKFYQFINIKENVDLNLLQQLLDGLYGGESEEPTNDCYTILTYLYYTKTTIKQGLIIQKTCDVKYFKIILLNIKSCLYVILILKGIYSHLPFPSSRVPLTICSSCLQKLIYQANDNNSDF</sequence>
<evidence type="ECO:0000313" key="1">
    <source>
        <dbReference type="EMBL" id="PKC54766.1"/>
    </source>
</evidence>
<comment type="caution">
    <text evidence="1">The sequence shown here is derived from an EMBL/GenBank/DDBJ whole genome shotgun (WGS) entry which is preliminary data.</text>
</comment>
<dbReference type="VEuPathDB" id="FungiDB:RhiirA1_476703"/>
<evidence type="ECO:0000313" key="2">
    <source>
        <dbReference type="Proteomes" id="UP000232688"/>
    </source>
</evidence>